<feature type="non-terminal residue" evidence="1">
    <location>
        <position position="85"/>
    </location>
</feature>
<name>L7M379_RHIPC</name>
<organism evidence="1">
    <name type="scientific">Rhipicephalus pulchellus</name>
    <name type="common">Yellow backed tick</name>
    <name type="synonym">Dermacentor pulchellus</name>
    <dbReference type="NCBI Taxonomy" id="72859"/>
    <lineage>
        <taxon>Eukaryota</taxon>
        <taxon>Metazoa</taxon>
        <taxon>Ecdysozoa</taxon>
        <taxon>Arthropoda</taxon>
        <taxon>Chelicerata</taxon>
        <taxon>Arachnida</taxon>
        <taxon>Acari</taxon>
        <taxon>Parasitiformes</taxon>
        <taxon>Ixodida</taxon>
        <taxon>Ixodoidea</taxon>
        <taxon>Ixodidae</taxon>
        <taxon>Rhipicephalinae</taxon>
        <taxon>Rhipicephalus</taxon>
        <taxon>Rhipicephalus</taxon>
    </lineage>
</organism>
<dbReference type="AlphaFoldDB" id="L7M379"/>
<reference evidence="1" key="2">
    <citation type="journal article" date="2015" name="J. Proteomics">
        <title>Sexual differences in the sialomes of the zebra tick, Rhipicephalus pulchellus.</title>
        <authorList>
            <person name="Tan A.W."/>
            <person name="Francischetti I.M."/>
            <person name="Slovak M."/>
            <person name="Kini R.M."/>
            <person name="Ribeiro J.M."/>
        </authorList>
    </citation>
    <scope>NUCLEOTIDE SEQUENCE</scope>
    <source>
        <tissue evidence="1">Salivary gland</tissue>
    </source>
</reference>
<reference evidence="1" key="1">
    <citation type="submission" date="2012-11" db="EMBL/GenBank/DDBJ databases">
        <authorList>
            <person name="Lucero-Rivera Y.E."/>
            <person name="Tovar-Ramirez D."/>
        </authorList>
    </citation>
    <scope>NUCLEOTIDE SEQUENCE</scope>
    <source>
        <tissue evidence="1">Salivary gland</tissue>
    </source>
</reference>
<protein>
    <submittedName>
        <fullName evidence="1">Uncharacterized protein</fullName>
    </submittedName>
</protein>
<dbReference type="EMBL" id="GACK01006702">
    <property type="protein sequence ID" value="JAA58332.1"/>
    <property type="molecule type" value="mRNA"/>
</dbReference>
<sequence length="85" mass="9598">MFSLPFFDSLFFFLIFAFLSLYFILSLPFCAHPSPPPNPHFTFLPPCFPTPLFISLSYPLLCFACKPSGFDALLRNVGTRIGILT</sequence>
<proteinExistence type="evidence at transcript level"/>
<evidence type="ECO:0000313" key="1">
    <source>
        <dbReference type="EMBL" id="JAA58332.1"/>
    </source>
</evidence>
<accession>L7M379</accession>